<comment type="caution">
    <text evidence="3">The sequence shown here is derived from an EMBL/GenBank/DDBJ whole genome shotgun (WGS) entry which is preliminary data.</text>
</comment>
<gene>
    <name evidence="2" type="ORF">CNMCM5623_008041</name>
    <name evidence="3" type="ORF">CNMCM7691_007210</name>
</gene>
<evidence type="ECO:0000313" key="4">
    <source>
        <dbReference type="Proteomes" id="UP000641853"/>
    </source>
</evidence>
<dbReference type="InterPro" id="IPR005135">
    <property type="entry name" value="Endo/exonuclease/phosphatase"/>
</dbReference>
<name>A0A8H6QSD9_9EURO</name>
<dbReference type="Proteomes" id="UP000654922">
    <property type="component" value="Unassembled WGS sequence"/>
</dbReference>
<organism evidence="3 4">
    <name type="scientific">Aspergillus felis</name>
    <dbReference type="NCBI Taxonomy" id="1287682"/>
    <lineage>
        <taxon>Eukaryota</taxon>
        <taxon>Fungi</taxon>
        <taxon>Dikarya</taxon>
        <taxon>Ascomycota</taxon>
        <taxon>Pezizomycotina</taxon>
        <taxon>Eurotiomycetes</taxon>
        <taxon>Eurotiomycetidae</taxon>
        <taxon>Eurotiales</taxon>
        <taxon>Aspergillaceae</taxon>
        <taxon>Aspergillus</taxon>
        <taxon>Aspergillus subgen. Fumigati</taxon>
    </lineage>
</organism>
<evidence type="ECO:0000313" key="2">
    <source>
        <dbReference type="EMBL" id="KAF7162976.1"/>
    </source>
</evidence>
<dbReference type="CDD" id="cd09083">
    <property type="entry name" value="EEP-1"/>
    <property type="match status" value="1"/>
</dbReference>
<dbReference type="AlphaFoldDB" id="A0A8H6QSD9"/>
<dbReference type="Proteomes" id="UP000641853">
    <property type="component" value="Unassembled WGS sequence"/>
</dbReference>
<dbReference type="OrthoDB" id="276515at2759"/>
<protein>
    <recommendedName>
        <fullName evidence="1">Endonuclease/exonuclease/phosphatase domain-containing protein</fullName>
    </recommendedName>
</protein>
<dbReference type="GO" id="GO:0000175">
    <property type="term" value="F:3'-5'-RNA exonuclease activity"/>
    <property type="evidence" value="ECO:0007669"/>
    <property type="project" value="TreeGrafter"/>
</dbReference>
<reference evidence="3" key="1">
    <citation type="submission" date="2020-06" db="EMBL/GenBank/DDBJ databases">
        <title>Draft genome sequences of strains closely related to Aspergillus parafelis and Aspergillus hiratsukae.</title>
        <authorList>
            <person name="Dos Santos R.A.C."/>
            <person name="Rivero-Menendez O."/>
            <person name="Steenwyk J.L."/>
            <person name="Mead M.E."/>
            <person name="Goldman G.H."/>
            <person name="Alastruey-Izquierdo A."/>
            <person name="Rokas A."/>
        </authorList>
    </citation>
    <scope>NUCLEOTIDE SEQUENCE</scope>
    <source>
        <strain evidence="2">CNM-CM5623</strain>
        <strain evidence="3">CNM-CM7691</strain>
    </source>
</reference>
<dbReference type="Pfam" id="PF03372">
    <property type="entry name" value="Exo_endo_phos"/>
    <property type="match status" value="1"/>
</dbReference>
<evidence type="ECO:0000313" key="3">
    <source>
        <dbReference type="EMBL" id="KAF7178511.1"/>
    </source>
</evidence>
<dbReference type="EMBL" id="JACBAG010001879">
    <property type="protein sequence ID" value="KAF7178511.1"/>
    <property type="molecule type" value="Genomic_DNA"/>
</dbReference>
<dbReference type="PANTHER" id="PTHR12121">
    <property type="entry name" value="CARBON CATABOLITE REPRESSOR PROTEIN 4"/>
    <property type="match status" value="1"/>
</dbReference>
<evidence type="ECO:0000259" key="1">
    <source>
        <dbReference type="Pfam" id="PF03372"/>
    </source>
</evidence>
<dbReference type="FunFam" id="3.60.10.10:FF:000101">
    <property type="entry name" value="Endonuclease/exonuclease/phosphatase family protein"/>
    <property type="match status" value="1"/>
</dbReference>
<keyword evidence="4" id="KW-1185">Reference proteome</keyword>
<sequence>MKATTELPLRILTHNIRYATGSPFKGELPWDDRKQPLINELLFNTRNQDSFICLQEVLHNQLADVLSGLNQHSSTVPTSASETQQWEYIGVGRDDGHKAGEYSPIFYQPSVWQLRHWESVWLSETPSKPSKGWDAASIRILLTPYWTIGVFTHSMTRHTVLAMNTHLDDQGSRSRFEAAKIILQKIDDYRSGEFGDSIAWVCLAGDFNSQETQEAYNVLTGSESSLVDTAKVVEPSQHYGDYFTWTGFGYEGEDPTRIDYILVGPGKNKHGSWKVNGYAVLANRFDSGVYLSDHRAVVADVTLYD</sequence>
<dbReference type="Gene3D" id="3.60.10.10">
    <property type="entry name" value="Endonuclease/exonuclease/phosphatase"/>
    <property type="match status" value="1"/>
</dbReference>
<proteinExistence type="predicted"/>
<dbReference type="InterPro" id="IPR036691">
    <property type="entry name" value="Endo/exonu/phosph_ase_sf"/>
</dbReference>
<dbReference type="InterPro" id="IPR050410">
    <property type="entry name" value="CCR4/nocturin_mRNA_transcr"/>
</dbReference>
<accession>A0A8H6QSD9</accession>
<dbReference type="SUPFAM" id="SSF56219">
    <property type="entry name" value="DNase I-like"/>
    <property type="match status" value="1"/>
</dbReference>
<dbReference type="EMBL" id="JACBAE010001348">
    <property type="protein sequence ID" value="KAF7162976.1"/>
    <property type="molecule type" value="Genomic_DNA"/>
</dbReference>
<feature type="domain" description="Endonuclease/exonuclease/phosphatase" evidence="1">
    <location>
        <begin position="50"/>
        <end position="294"/>
    </location>
</feature>
<dbReference type="PANTHER" id="PTHR12121:SF36">
    <property type="entry name" value="ENDONUCLEASE_EXONUCLEASE_PHOSPHATASE DOMAIN-CONTAINING PROTEIN"/>
    <property type="match status" value="1"/>
</dbReference>